<dbReference type="AlphaFoldDB" id="A0A8S1N305"/>
<dbReference type="EMBL" id="CAJJDM010000067">
    <property type="protein sequence ID" value="CAD8081364.1"/>
    <property type="molecule type" value="Genomic_DNA"/>
</dbReference>
<name>A0A8S1N305_PARPR</name>
<evidence type="ECO:0000256" key="2">
    <source>
        <dbReference type="ARBA" id="ARBA00010487"/>
    </source>
</evidence>
<comment type="subcellular location">
    <subcellularLocation>
        <location evidence="1">Membrane</location>
        <topology evidence="1">Multi-pass membrane protein</topology>
    </subcellularLocation>
</comment>
<keyword evidence="5 6" id="KW-0472">Membrane</keyword>
<evidence type="ECO:0000256" key="5">
    <source>
        <dbReference type="ARBA" id="ARBA00023136"/>
    </source>
</evidence>
<feature type="transmembrane region" description="Helical" evidence="6">
    <location>
        <begin position="56"/>
        <end position="76"/>
    </location>
</feature>
<dbReference type="Pfam" id="PF04791">
    <property type="entry name" value="LMBR1"/>
    <property type="match status" value="1"/>
</dbReference>
<dbReference type="InterPro" id="IPR006876">
    <property type="entry name" value="LMBR1-like_membr_prot"/>
</dbReference>
<comment type="similarity">
    <text evidence="2">Belongs to the LIMR family.</text>
</comment>
<reference evidence="7" key="1">
    <citation type="submission" date="2021-01" db="EMBL/GenBank/DDBJ databases">
        <authorList>
            <consortium name="Genoscope - CEA"/>
            <person name="William W."/>
        </authorList>
    </citation>
    <scope>NUCLEOTIDE SEQUENCE</scope>
</reference>
<evidence type="ECO:0000256" key="6">
    <source>
        <dbReference type="SAM" id="Phobius"/>
    </source>
</evidence>
<evidence type="ECO:0000313" key="8">
    <source>
        <dbReference type="Proteomes" id="UP000688137"/>
    </source>
</evidence>
<dbReference type="PANTHER" id="PTHR21355">
    <property type="entry name" value="G-PROTEIN COUPLED RECEPTOR-ASSOCIATED PROTEIN LMBRD2"/>
    <property type="match status" value="1"/>
</dbReference>
<dbReference type="GO" id="GO:0016020">
    <property type="term" value="C:membrane"/>
    <property type="evidence" value="ECO:0007669"/>
    <property type="project" value="UniProtKB-SubCell"/>
</dbReference>
<evidence type="ECO:0000256" key="3">
    <source>
        <dbReference type="ARBA" id="ARBA00022692"/>
    </source>
</evidence>
<accession>A0A8S1N305</accession>
<keyword evidence="4 6" id="KW-1133">Transmembrane helix</keyword>
<proteinExistence type="inferred from homology"/>
<protein>
    <recommendedName>
        <fullName evidence="9">Transmembrane protein</fullName>
    </recommendedName>
</protein>
<dbReference type="PANTHER" id="PTHR21355:SF0">
    <property type="entry name" value="G-PROTEIN COUPLED RECEPTOR-ASSOCIATED PROTEIN LMBRD2"/>
    <property type="match status" value="1"/>
</dbReference>
<dbReference type="Proteomes" id="UP000688137">
    <property type="component" value="Unassembled WGS sequence"/>
</dbReference>
<evidence type="ECO:0000256" key="1">
    <source>
        <dbReference type="ARBA" id="ARBA00004141"/>
    </source>
</evidence>
<dbReference type="InterPro" id="IPR051584">
    <property type="entry name" value="GPCR-associated_LMBR1"/>
</dbReference>
<feature type="transmembrane region" description="Helical" evidence="6">
    <location>
        <begin position="14"/>
        <end position="36"/>
    </location>
</feature>
<evidence type="ECO:0000313" key="7">
    <source>
        <dbReference type="EMBL" id="CAD8081364.1"/>
    </source>
</evidence>
<comment type="caution">
    <text evidence="7">The sequence shown here is derived from an EMBL/GenBank/DDBJ whole genome shotgun (WGS) entry which is preliminary data.</text>
</comment>
<evidence type="ECO:0008006" key="9">
    <source>
        <dbReference type="Google" id="ProtNLM"/>
    </source>
</evidence>
<keyword evidence="3 6" id="KW-0812">Transmembrane</keyword>
<gene>
    <name evidence="7" type="ORF">PPRIM_AZ9-3.1.T0650192</name>
</gene>
<sequence>MVLVMLLQTLIQKILFSIALGILSLLVIVSVTTLFMNTPFTIFGMPISVQSGVITLQIFCFVLLFYISFCVYYGMFRIKIAGCYGLYDDHQTDASSLLFSTINFSIVAAPLCQNFLNMLRVKQRLNCELAFKFAMGEVIIIYYIKQHGICTNFWSKCYLIDACFITFFVFHQIF</sequence>
<evidence type="ECO:0000256" key="4">
    <source>
        <dbReference type="ARBA" id="ARBA00022989"/>
    </source>
</evidence>
<keyword evidence="8" id="KW-1185">Reference proteome</keyword>
<organism evidence="7 8">
    <name type="scientific">Paramecium primaurelia</name>
    <dbReference type="NCBI Taxonomy" id="5886"/>
    <lineage>
        <taxon>Eukaryota</taxon>
        <taxon>Sar</taxon>
        <taxon>Alveolata</taxon>
        <taxon>Ciliophora</taxon>
        <taxon>Intramacronucleata</taxon>
        <taxon>Oligohymenophorea</taxon>
        <taxon>Peniculida</taxon>
        <taxon>Parameciidae</taxon>
        <taxon>Paramecium</taxon>
    </lineage>
</organism>